<protein>
    <submittedName>
        <fullName evidence="1">Uncharacterized protein</fullName>
    </submittedName>
</protein>
<keyword evidence="2" id="KW-1185">Reference proteome</keyword>
<dbReference type="EMBL" id="FUKO01000012">
    <property type="protein sequence ID" value="SJN22294.1"/>
    <property type="molecule type" value="Genomic_DNA"/>
</dbReference>
<gene>
    <name evidence="1" type="ORF">FM104_03445</name>
</gene>
<reference evidence="1 2" key="1">
    <citation type="submission" date="2017-02" db="EMBL/GenBank/DDBJ databases">
        <authorList>
            <person name="Peterson S.W."/>
        </authorList>
    </citation>
    <scope>NUCLEOTIDE SEQUENCE [LARGE SCALE GENOMIC DNA]</scope>
    <source>
        <strain evidence="1 2">B Mb 05.01</strain>
    </source>
</reference>
<dbReference type="Proteomes" id="UP000196320">
    <property type="component" value="Unassembled WGS sequence"/>
</dbReference>
<evidence type="ECO:0000313" key="2">
    <source>
        <dbReference type="Proteomes" id="UP000196320"/>
    </source>
</evidence>
<dbReference type="RefSeq" id="WP_087130070.1">
    <property type="nucleotide sequence ID" value="NZ_FUKO01000012.1"/>
</dbReference>
<name>A0A1R4IRJ0_9MICO</name>
<proteinExistence type="predicted"/>
<dbReference type="OrthoDB" id="5069057at2"/>
<sequence length="117" mass="12944">MKVVTQQVYDEAYANFEACMNQGGAELSVKRDVGGVRQFSYLAEAKPVYDKCYVDFAPVDFQWQLSKSYDSETFVKYRECLTAAGIEPGKDADAVLAQVEDSGLDVQKCFGDDEANG</sequence>
<organism evidence="1 2">
    <name type="scientific">Microbacterium esteraromaticum</name>
    <dbReference type="NCBI Taxonomy" id="57043"/>
    <lineage>
        <taxon>Bacteria</taxon>
        <taxon>Bacillati</taxon>
        <taxon>Actinomycetota</taxon>
        <taxon>Actinomycetes</taxon>
        <taxon>Micrococcales</taxon>
        <taxon>Microbacteriaceae</taxon>
        <taxon>Microbacterium</taxon>
    </lineage>
</organism>
<evidence type="ECO:0000313" key="1">
    <source>
        <dbReference type="EMBL" id="SJN22294.1"/>
    </source>
</evidence>
<accession>A0A1R4IRJ0</accession>
<dbReference type="AlphaFoldDB" id="A0A1R4IRJ0"/>